<dbReference type="InterPro" id="IPR044059">
    <property type="entry name" value="Csn1/TTC4_wheel"/>
</dbReference>
<protein>
    <recommendedName>
        <fullName evidence="3">Cns1/TTC4 wheel domain-containing protein</fullName>
    </recommendedName>
</protein>
<dbReference type="GO" id="GO:0051879">
    <property type="term" value="F:Hsp90 protein binding"/>
    <property type="evidence" value="ECO:0007669"/>
    <property type="project" value="InterPro"/>
</dbReference>
<evidence type="ECO:0000313" key="4">
    <source>
        <dbReference type="EMBL" id="PIN26245.1"/>
    </source>
</evidence>
<feature type="domain" description="Cns1/TTC4 wheel" evidence="3">
    <location>
        <begin position="14"/>
        <end position="82"/>
    </location>
</feature>
<reference evidence="5" key="1">
    <citation type="journal article" date="2018" name="Gigascience">
        <title>Genome assembly of the Pink Ipe (Handroanthus impetiginosus, Bignoniaceae), a highly valued, ecologically keystone Neotropical timber forest tree.</title>
        <authorList>
            <person name="Silva-Junior O.B."/>
            <person name="Grattapaglia D."/>
            <person name="Novaes E."/>
            <person name="Collevatti R.G."/>
        </authorList>
    </citation>
    <scope>NUCLEOTIDE SEQUENCE [LARGE SCALE GENOMIC DNA]</scope>
    <source>
        <strain evidence="5">cv. UFG-1</strain>
    </source>
</reference>
<dbReference type="GO" id="GO:0005634">
    <property type="term" value="C:nucleus"/>
    <property type="evidence" value="ECO:0007669"/>
    <property type="project" value="TreeGrafter"/>
</dbReference>
<gene>
    <name evidence="4" type="ORF">CDL12_00989</name>
</gene>
<name>A0A2G9I915_9LAMI</name>
<sequence>MYQELTGIKKPILDKSNILHWPVLLLYAEVMSSDIIEDFCETDMFSVHLDMMFSERSPPLPWDTEGAYTRDALELYYEADSGVSLSRKEILKHLLEGTAASHLEKFGDKETDTAASSSISSGNHPKWVRVNEKRTLHDILKSPDFIVPGIPVFFIVSKRSDFYRDFKSGNWAAPKIA</sequence>
<dbReference type="EMBL" id="NKXS01000123">
    <property type="protein sequence ID" value="PIN26245.1"/>
    <property type="molecule type" value="Genomic_DNA"/>
</dbReference>
<evidence type="ECO:0000256" key="2">
    <source>
        <dbReference type="ARBA" id="ARBA00022803"/>
    </source>
</evidence>
<dbReference type="AlphaFoldDB" id="A0A2G9I915"/>
<dbReference type="GO" id="GO:0006457">
    <property type="term" value="P:protein folding"/>
    <property type="evidence" value="ECO:0007669"/>
    <property type="project" value="TreeGrafter"/>
</dbReference>
<dbReference type="Proteomes" id="UP000231279">
    <property type="component" value="Unassembled WGS sequence"/>
</dbReference>
<proteinExistence type="predicted"/>
<keyword evidence="1" id="KW-0677">Repeat</keyword>
<comment type="caution">
    <text evidence="4">The sequence shown here is derived from an EMBL/GenBank/DDBJ whole genome shotgun (WGS) entry which is preliminary data.</text>
</comment>
<evidence type="ECO:0000313" key="5">
    <source>
        <dbReference type="Proteomes" id="UP000231279"/>
    </source>
</evidence>
<evidence type="ECO:0000256" key="1">
    <source>
        <dbReference type="ARBA" id="ARBA00022737"/>
    </source>
</evidence>
<dbReference type="OrthoDB" id="420195at2759"/>
<evidence type="ECO:0000259" key="3">
    <source>
        <dbReference type="Pfam" id="PF18972"/>
    </source>
</evidence>
<keyword evidence="5" id="KW-1185">Reference proteome</keyword>
<dbReference type="STRING" id="429701.A0A2G9I915"/>
<dbReference type="GO" id="GO:0005829">
    <property type="term" value="C:cytosol"/>
    <property type="evidence" value="ECO:0007669"/>
    <property type="project" value="TreeGrafter"/>
</dbReference>
<dbReference type="GO" id="GO:0030544">
    <property type="term" value="F:Hsp70 protein binding"/>
    <property type="evidence" value="ECO:0007669"/>
    <property type="project" value="TreeGrafter"/>
</dbReference>
<accession>A0A2G9I915</accession>
<dbReference type="CDD" id="cd21377">
    <property type="entry name" value="CTWD_Cns1-like"/>
    <property type="match status" value="1"/>
</dbReference>
<dbReference type="PANTHER" id="PTHR46035">
    <property type="entry name" value="TETRATRICOPEPTIDE REPEAT PROTEIN 4"/>
    <property type="match status" value="1"/>
</dbReference>
<organism evidence="4 5">
    <name type="scientific">Handroanthus impetiginosus</name>
    <dbReference type="NCBI Taxonomy" id="429701"/>
    <lineage>
        <taxon>Eukaryota</taxon>
        <taxon>Viridiplantae</taxon>
        <taxon>Streptophyta</taxon>
        <taxon>Embryophyta</taxon>
        <taxon>Tracheophyta</taxon>
        <taxon>Spermatophyta</taxon>
        <taxon>Magnoliopsida</taxon>
        <taxon>eudicotyledons</taxon>
        <taxon>Gunneridae</taxon>
        <taxon>Pentapetalae</taxon>
        <taxon>asterids</taxon>
        <taxon>lamiids</taxon>
        <taxon>Lamiales</taxon>
        <taxon>Bignoniaceae</taxon>
        <taxon>Crescentiina</taxon>
        <taxon>Tabebuia alliance</taxon>
        <taxon>Handroanthus</taxon>
    </lineage>
</organism>
<keyword evidence="2" id="KW-0802">TPR repeat</keyword>
<dbReference type="Pfam" id="PF18972">
    <property type="entry name" value="Wheel"/>
    <property type="match status" value="1"/>
</dbReference>
<dbReference type="PANTHER" id="PTHR46035:SF1">
    <property type="entry name" value="TETRATRICOPEPTIDE REPEAT PROTEIN 4"/>
    <property type="match status" value="1"/>
</dbReference>